<name>A0A318S9H9_9DEIO</name>
<dbReference type="InterPro" id="IPR023406">
    <property type="entry name" value="Topo_IA_AS"/>
</dbReference>
<dbReference type="InterPro" id="IPR034149">
    <property type="entry name" value="TOPRIM_TopoI"/>
</dbReference>
<dbReference type="PROSITE" id="PS52039">
    <property type="entry name" value="TOPO_IA_2"/>
    <property type="match status" value="1"/>
</dbReference>
<proteinExistence type="inferred from homology"/>
<comment type="function">
    <text evidence="8">Releases the supercoiling and torsional tension of DNA, which is introduced during the DNA replication and transcription, by transiently cleaving and rejoining one strand of the DNA duplex. Introduces a single-strand break via transesterification at a target site in duplex DNA. The scissile phosphodiester is attacked by the catalytic tyrosine of the enzyme, resulting in the formation of a DNA-(5'-phosphotyrosyl)-enzyme intermediate and the expulsion of a 3'-OH DNA strand. The free DNA strand then undergoes passage around the unbroken strand, thus removing DNA supercoils. Finally, in the religation step, the DNA 3'-OH attacks the covalent intermediate to expel the active-site tyrosine and restore the DNA phosphodiester backbone.</text>
</comment>
<comment type="catalytic activity">
    <reaction evidence="1 8">
        <text>ATP-independent breakage of single-stranded DNA, followed by passage and rejoining.</text>
        <dbReference type="EC" id="5.6.2.1"/>
    </reaction>
</comment>
<dbReference type="InterPro" id="IPR000380">
    <property type="entry name" value="Topo_IA"/>
</dbReference>
<dbReference type="EMBL" id="QJSX01000011">
    <property type="protein sequence ID" value="PYE52867.1"/>
    <property type="molecule type" value="Genomic_DNA"/>
</dbReference>
<feature type="site" description="Interaction with DNA" evidence="8">
    <location>
        <position position="171"/>
    </location>
</feature>
<evidence type="ECO:0000259" key="11">
    <source>
        <dbReference type="PROSITE" id="PS52039"/>
    </source>
</evidence>
<dbReference type="PANTHER" id="PTHR42785:SF1">
    <property type="entry name" value="DNA TOPOISOMERASE"/>
    <property type="match status" value="1"/>
</dbReference>
<feature type="active site" description="O-(5'-phospho-DNA)-tyrosine intermediate" evidence="8">
    <location>
        <position position="332"/>
    </location>
</feature>
<dbReference type="GO" id="GO:0006265">
    <property type="term" value="P:DNA topological change"/>
    <property type="evidence" value="ECO:0007669"/>
    <property type="project" value="UniProtKB-UniRule"/>
</dbReference>
<comment type="subunit">
    <text evidence="8">Monomer.</text>
</comment>
<dbReference type="InterPro" id="IPR006171">
    <property type="entry name" value="TOPRIM_dom"/>
</dbReference>
<dbReference type="Gene3D" id="1.10.290.10">
    <property type="entry name" value="Topoisomerase I, domain 4"/>
    <property type="match status" value="1"/>
</dbReference>
<organism evidence="12 13">
    <name type="scientific">Deinococcus yavapaiensis KR-236</name>
    <dbReference type="NCBI Taxonomy" id="694435"/>
    <lineage>
        <taxon>Bacteria</taxon>
        <taxon>Thermotogati</taxon>
        <taxon>Deinococcota</taxon>
        <taxon>Deinococci</taxon>
        <taxon>Deinococcales</taxon>
        <taxon>Deinococcaceae</taxon>
        <taxon>Deinococcus</taxon>
    </lineage>
</organism>
<dbReference type="GO" id="GO:0046872">
    <property type="term" value="F:metal ion binding"/>
    <property type="evidence" value="ECO:0007669"/>
    <property type="project" value="UniProtKB-KW"/>
</dbReference>
<dbReference type="PROSITE" id="PS50880">
    <property type="entry name" value="TOPRIM"/>
    <property type="match status" value="1"/>
</dbReference>
<dbReference type="Gene3D" id="3.40.50.140">
    <property type="match status" value="1"/>
</dbReference>
<dbReference type="AlphaFoldDB" id="A0A318S9H9"/>
<feature type="domain" description="Topo IA-type catalytic" evidence="11">
    <location>
        <begin position="152"/>
        <end position="602"/>
    </location>
</feature>
<evidence type="ECO:0000256" key="2">
    <source>
        <dbReference type="ARBA" id="ARBA00009446"/>
    </source>
</evidence>
<dbReference type="NCBIfam" id="TIGR01051">
    <property type="entry name" value="topA_bact"/>
    <property type="match status" value="1"/>
</dbReference>
<feature type="site" description="Interaction with DNA" evidence="8">
    <location>
        <position position="43"/>
    </location>
</feature>
<feature type="site" description="Interaction with DNA" evidence="8">
    <location>
        <position position="162"/>
    </location>
</feature>
<dbReference type="InterPro" id="IPR013497">
    <property type="entry name" value="Topo_IA_cen"/>
</dbReference>
<dbReference type="PANTHER" id="PTHR42785">
    <property type="entry name" value="DNA TOPOISOMERASE, TYPE IA, CORE"/>
    <property type="match status" value="1"/>
</dbReference>
<comment type="similarity">
    <text evidence="2 8">Belongs to the type IA topoisomerase family.</text>
</comment>
<dbReference type="InterPro" id="IPR023405">
    <property type="entry name" value="Topo_IA_core_domain"/>
</dbReference>
<dbReference type="Pfam" id="PF13368">
    <property type="entry name" value="Toprim_C_rpt"/>
    <property type="match status" value="4"/>
</dbReference>
<keyword evidence="4" id="KW-0460">Magnesium</keyword>
<dbReference type="Proteomes" id="UP000248326">
    <property type="component" value="Unassembled WGS sequence"/>
</dbReference>
<dbReference type="Gene3D" id="2.70.20.10">
    <property type="entry name" value="Topoisomerase I, domain 3"/>
    <property type="match status" value="1"/>
</dbReference>
<dbReference type="SMART" id="SM00437">
    <property type="entry name" value="TOP1Ac"/>
    <property type="match status" value="1"/>
</dbReference>
<dbReference type="CDD" id="cd03363">
    <property type="entry name" value="TOPRIM_TopoIA_TopoI"/>
    <property type="match status" value="1"/>
</dbReference>
<dbReference type="InterPro" id="IPR025589">
    <property type="entry name" value="Toprim_C_rpt"/>
</dbReference>
<dbReference type="InterPro" id="IPR013824">
    <property type="entry name" value="Topo_IA_cen_sub1"/>
</dbReference>
<feature type="site" description="Interaction with DNA" evidence="8">
    <location>
        <position position="534"/>
    </location>
</feature>
<keyword evidence="6 8" id="KW-0238">DNA-binding</keyword>
<comment type="caution">
    <text evidence="12">The sequence shown here is derived from an EMBL/GenBank/DDBJ whole genome shotgun (WGS) entry which is preliminary data.</text>
</comment>
<dbReference type="PROSITE" id="PS00396">
    <property type="entry name" value="TOPO_IA_1"/>
    <property type="match status" value="1"/>
</dbReference>
<evidence type="ECO:0000256" key="9">
    <source>
        <dbReference type="SAM" id="MobiDB-lite"/>
    </source>
</evidence>
<feature type="site" description="Interaction with DNA" evidence="8">
    <location>
        <position position="163"/>
    </location>
</feature>
<dbReference type="InterPro" id="IPR028612">
    <property type="entry name" value="Topoisom_1_IA"/>
</dbReference>
<accession>A0A318S9H9</accession>
<keyword evidence="13" id="KW-1185">Reference proteome</keyword>
<feature type="site" description="Interaction with DNA" evidence="8">
    <location>
        <position position="334"/>
    </location>
</feature>
<protein>
    <recommendedName>
        <fullName evidence="8">DNA topoisomerase 1</fullName>
        <ecNumber evidence="8">5.6.2.1</ecNumber>
    </recommendedName>
    <alternativeName>
        <fullName evidence="8">DNA topoisomerase I</fullName>
    </alternativeName>
</protein>
<feature type="site" description="Interaction with DNA" evidence="8">
    <location>
        <position position="178"/>
    </location>
</feature>
<evidence type="ECO:0000313" key="13">
    <source>
        <dbReference type="Proteomes" id="UP000248326"/>
    </source>
</evidence>
<evidence type="ECO:0000259" key="10">
    <source>
        <dbReference type="PROSITE" id="PS50880"/>
    </source>
</evidence>
<feature type="compositionally biased region" description="Low complexity" evidence="9">
    <location>
        <begin position="872"/>
        <end position="928"/>
    </location>
</feature>
<dbReference type="InterPro" id="IPR013825">
    <property type="entry name" value="Topo_IA_cen_sub2"/>
</dbReference>
<evidence type="ECO:0000256" key="6">
    <source>
        <dbReference type="ARBA" id="ARBA00023125"/>
    </source>
</evidence>
<evidence type="ECO:0000256" key="1">
    <source>
        <dbReference type="ARBA" id="ARBA00000213"/>
    </source>
</evidence>
<dbReference type="InterPro" id="IPR003601">
    <property type="entry name" value="Topo_IA_2"/>
</dbReference>
<dbReference type="EC" id="5.6.2.1" evidence="8"/>
<dbReference type="InterPro" id="IPR003602">
    <property type="entry name" value="Topo_IA_DNA-bd_dom"/>
</dbReference>
<dbReference type="CDD" id="cd00186">
    <property type="entry name" value="TOP1Ac"/>
    <property type="match status" value="1"/>
</dbReference>
<evidence type="ECO:0000256" key="4">
    <source>
        <dbReference type="ARBA" id="ARBA00022842"/>
    </source>
</evidence>
<feature type="compositionally biased region" description="Basic residues" evidence="9">
    <location>
        <begin position="857"/>
        <end position="871"/>
    </location>
</feature>
<dbReference type="InterPro" id="IPR013826">
    <property type="entry name" value="Topo_IA_cen_sub3"/>
</dbReference>
<dbReference type="Pfam" id="PF01131">
    <property type="entry name" value="Topoisom_bac"/>
    <property type="match status" value="1"/>
</dbReference>
<dbReference type="Pfam" id="PF01751">
    <property type="entry name" value="Toprim"/>
    <property type="match status" value="1"/>
</dbReference>
<feature type="domain" description="Toprim" evidence="10">
    <location>
        <begin position="13"/>
        <end position="137"/>
    </location>
</feature>
<dbReference type="InterPro" id="IPR005733">
    <property type="entry name" value="TopoI_bac-type"/>
</dbReference>
<evidence type="ECO:0000256" key="5">
    <source>
        <dbReference type="ARBA" id="ARBA00023029"/>
    </source>
</evidence>
<dbReference type="PRINTS" id="PR00417">
    <property type="entry name" value="PRTPISMRASEI"/>
</dbReference>
<keyword evidence="5 8" id="KW-0799">Topoisomerase</keyword>
<evidence type="ECO:0000313" key="12">
    <source>
        <dbReference type="EMBL" id="PYE52867.1"/>
    </source>
</evidence>
<dbReference type="SUPFAM" id="SSF56712">
    <property type="entry name" value="Prokaryotic type I DNA topoisomerase"/>
    <property type="match status" value="1"/>
</dbReference>
<evidence type="ECO:0000256" key="3">
    <source>
        <dbReference type="ARBA" id="ARBA00022723"/>
    </source>
</evidence>
<feature type="region of interest" description="Disordered" evidence="9">
    <location>
        <begin position="851"/>
        <end position="928"/>
    </location>
</feature>
<dbReference type="GO" id="GO:0003677">
    <property type="term" value="F:DNA binding"/>
    <property type="evidence" value="ECO:0007669"/>
    <property type="project" value="UniProtKB-KW"/>
</dbReference>
<gene>
    <name evidence="8" type="primary">topA</name>
    <name evidence="12" type="ORF">DES52_11138</name>
</gene>
<sequence length="1000" mass="109423">MFCANLTRKIMPKTLVIVESPAKAKTIGKYLGRGYVVESSIGHIRDLPKSAAEIPEKYRGQAWARLGIDPDDDFKALYVVSNEKKGQVAKLKALVKDADEVILATDDDREGESIAWHLLQELRPKVPVRRMVFHEITKEAIQNAIENPRTIDENLVEAQEARRALDRLYGYEVSPVLWKKVAPKLSAGRVQSVATRMLVERERERMRFVSGTWWDVDGRFETATPERFPAVLVEVEGKRLASGKDFDAVTGQLKKGSEALLLNEEGARSLAEGLRGQPFAVLSAEQKPFTQRPYPPFITSTLQQEGSRKMGFSASRTMRAAQKLYEGGYITYMRTDSTTLSKEAMDAARKQVRAMYGEAFLHPVPRTYDKKAKNAQEAHEAIRPAGSAFRTPESLRGELSGDEWRLYDLIWKRTVASQMADAKGRRLQVRLGGTATDGRAVIFAASGKAIDFPGFLRAYVEGSDDPDAALEDREVLLPALKAGDRVTARDLKALSHATQAPARYTEASLVQALEAAGIGRPSTYASILGTIQDRGYAQKKGQALVPTWTAFATSALLEHHFGRLVDYDFTARMEEDLDDIAGGRQRRAPYLRGFYFGENAGLGLKTLVNDRLSEIDAREIATIEVPKLSGTDIEVRVGRFGPYLQRAETKANLPEDLSPDELTPEKAEELLGRPSGERSLGEDPNTGLPVIARAGRFGPYVQLGEGNTPSKTASLLPGDDLNTLTLNRALQLLSLPRFVGTSEGEEIWAHNGRYGPYLKRGNDSRSLAAPNELFTVTLSQAEALFMQPRAFGRRGGAASGPLKKFEFDDRDAIELRSGRYGMYLTDGSVNATLRKDDDPNTLTAEEALALLVERGKPPKGKPARKTAKKAPAKSATAKSSVAKTVAPRTSAAKKTSASPKSAAKTSVRKPASAKKAAPTKAASTAKAVSADKAAIGWDVLKRHVNVLSDTERRLVTAVREEKRKVEDVAAELGLDVKQAKGMNLQASKKLNQAARGGRAA</sequence>
<keyword evidence="3" id="KW-0479">Metal-binding</keyword>
<dbReference type="HAMAP" id="MF_00952">
    <property type="entry name" value="Topoisom_1_prok"/>
    <property type="match status" value="1"/>
</dbReference>
<feature type="region of interest" description="Interaction with DNA" evidence="8">
    <location>
        <begin position="186"/>
        <end position="191"/>
    </location>
</feature>
<dbReference type="SMART" id="SM00493">
    <property type="entry name" value="TOPRIM"/>
    <property type="match status" value="1"/>
</dbReference>
<feature type="site" description="Interaction with DNA" evidence="8">
    <location>
        <position position="166"/>
    </location>
</feature>
<reference evidence="12 13" key="1">
    <citation type="submission" date="2018-06" db="EMBL/GenBank/DDBJ databases">
        <title>Genomic Encyclopedia of Type Strains, Phase IV (KMG-IV): sequencing the most valuable type-strain genomes for metagenomic binning, comparative biology and taxonomic classification.</title>
        <authorList>
            <person name="Goeker M."/>
        </authorList>
    </citation>
    <scope>NUCLEOTIDE SEQUENCE [LARGE SCALE GENOMIC DNA]</scope>
    <source>
        <strain evidence="12 13">DSM 18048</strain>
    </source>
</reference>
<dbReference type="SMART" id="SM00436">
    <property type="entry name" value="TOP1Bc"/>
    <property type="match status" value="1"/>
</dbReference>
<evidence type="ECO:0000256" key="7">
    <source>
        <dbReference type="ARBA" id="ARBA00023235"/>
    </source>
</evidence>
<dbReference type="GO" id="GO:0003917">
    <property type="term" value="F:DNA topoisomerase type I (single strand cut, ATP-independent) activity"/>
    <property type="evidence" value="ECO:0007669"/>
    <property type="project" value="UniProtKB-UniRule"/>
</dbReference>
<keyword evidence="7 8" id="KW-0413">Isomerase</keyword>
<evidence type="ECO:0000256" key="8">
    <source>
        <dbReference type="HAMAP-Rule" id="MF_00952"/>
    </source>
</evidence>
<dbReference type="Gene3D" id="1.10.460.10">
    <property type="entry name" value="Topoisomerase I, domain 2"/>
    <property type="match status" value="1"/>
</dbReference>